<evidence type="ECO:0000313" key="2">
    <source>
        <dbReference type="EMBL" id="OXM83908.1"/>
    </source>
</evidence>
<keyword evidence="3" id="KW-1185">Reference proteome</keyword>
<reference evidence="2 3" key="1">
    <citation type="submission" date="2017-07" db="EMBL/GenBank/DDBJ databases">
        <title>Genome sequencing and assembly of Paenibacillus rigui.</title>
        <authorList>
            <person name="Mayilraj S."/>
        </authorList>
    </citation>
    <scope>NUCLEOTIDE SEQUENCE [LARGE SCALE GENOMIC DNA]</scope>
    <source>
        <strain evidence="2 3">JCM 16352</strain>
    </source>
</reference>
<dbReference type="InterPro" id="IPR029044">
    <property type="entry name" value="Nucleotide-diphossugar_trans"/>
</dbReference>
<dbReference type="Pfam" id="PF00483">
    <property type="entry name" value="NTP_transferase"/>
    <property type="match status" value="1"/>
</dbReference>
<name>A0A229UKD0_9BACL</name>
<evidence type="ECO:0000313" key="3">
    <source>
        <dbReference type="Proteomes" id="UP000215509"/>
    </source>
</evidence>
<keyword evidence="2" id="KW-0808">Transferase</keyword>
<comment type="caution">
    <text evidence="2">The sequence shown here is derived from an EMBL/GenBank/DDBJ whole genome shotgun (WGS) entry which is preliminary data.</text>
</comment>
<dbReference type="EMBL" id="NMQW01000037">
    <property type="protein sequence ID" value="OXM83908.1"/>
    <property type="molecule type" value="Genomic_DNA"/>
</dbReference>
<dbReference type="InterPro" id="IPR050486">
    <property type="entry name" value="Mannose-1P_guanyltransferase"/>
</dbReference>
<dbReference type="PANTHER" id="PTHR22572">
    <property type="entry name" value="SUGAR-1-PHOSPHATE GUANYL TRANSFERASE"/>
    <property type="match status" value="1"/>
</dbReference>
<dbReference type="InterPro" id="IPR005835">
    <property type="entry name" value="NTP_transferase_dom"/>
</dbReference>
<feature type="domain" description="Nucleotidyl transferase" evidence="1">
    <location>
        <begin position="2"/>
        <end position="226"/>
    </location>
</feature>
<evidence type="ECO:0000259" key="1">
    <source>
        <dbReference type="Pfam" id="PF00483"/>
    </source>
</evidence>
<organism evidence="2 3">
    <name type="scientific">Paenibacillus rigui</name>
    <dbReference type="NCBI Taxonomy" id="554312"/>
    <lineage>
        <taxon>Bacteria</taxon>
        <taxon>Bacillati</taxon>
        <taxon>Bacillota</taxon>
        <taxon>Bacilli</taxon>
        <taxon>Bacillales</taxon>
        <taxon>Paenibacillaceae</taxon>
        <taxon>Paenibacillus</taxon>
    </lineage>
</organism>
<dbReference type="SUPFAM" id="SSF53448">
    <property type="entry name" value="Nucleotide-diphospho-sugar transferases"/>
    <property type="match status" value="1"/>
</dbReference>
<protein>
    <submittedName>
        <fullName evidence="2">Nucleotidyl transferase</fullName>
    </submittedName>
</protein>
<dbReference type="OrthoDB" id="9801899at2"/>
<dbReference type="AlphaFoldDB" id="A0A229UKD0"/>
<dbReference type="CDD" id="cd04181">
    <property type="entry name" value="NTP_transferase"/>
    <property type="match status" value="1"/>
</dbReference>
<dbReference type="Gene3D" id="3.90.550.10">
    <property type="entry name" value="Spore Coat Polysaccharide Biosynthesis Protein SpsA, Chain A"/>
    <property type="match status" value="1"/>
</dbReference>
<dbReference type="GO" id="GO:0016740">
    <property type="term" value="F:transferase activity"/>
    <property type="evidence" value="ECO:0007669"/>
    <property type="project" value="UniProtKB-KW"/>
</dbReference>
<dbReference type="Proteomes" id="UP000215509">
    <property type="component" value="Unassembled WGS sequence"/>
</dbReference>
<gene>
    <name evidence="2" type="ORF">CF651_23675</name>
</gene>
<accession>A0A229UKD0</accession>
<proteinExistence type="predicted"/>
<sequence>MKAYVLAAGLGTRLRPLTNQMPKCLVPIKGKPLLEIWLELLEKHGVTEVLINLHYKAEMVHVFLQQYNGPIRVHCVYEEQLLGSAGTIRENQAFVQAGEPFFIINADNLTNINLTRMMEAYLANPSILFMALFQSADPQSCGIAVLGERQMITGFVEKPVQPKSNLANAGIYIADERLFSYLTKDTPADLGTDVFPQLIGIMKGYMLSEYLLDIGTMEAYLKAQEEWPYDY</sequence>